<name>A0ABS4ZFV2_9MICO</name>
<evidence type="ECO:0000256" key="8">
    <source>
        <dbReference type="SAM" id="Phobius"/>
    </source>
</evidence>
<dbReference type="RefSeq" id="WP_165131678.1">
    <property type="nucleotide sequence ID" value="NZ_CP049253.1"/>
</dbReference>
<gene>
    <name evidence="10" type="ORF">JOF34_000456</name>
</gene>
<keyword evidence="4" id="KW-0125">Carotenoid biosynthesis</keyword>
<evidence type="ECO:0000256" key="3">
    <source>
        <dbReference type="ARBA" id="ARBA00022692"/>
    </source>
</evidence>
<reference evidence="10 11" key="1">
    <citation type="submission" date="2021-03" db="EMBL/GenBank/DDBJ databases">
        <title>Sequencing the genomes of 1000 actinobacteria strains.</title>
        <authorList>
            <person name="Klenk H.-P."/>
        </authorList>
    </citation>
    <scope>NUCLEOTIDE SEQUENCE [LARGE SCALE GENOMIC DNA]</scope>
    <source>
        <strain evidence="10 11">DSM 24221</strain>
    </source>
</reference>
<evidence type="ECO:0000256" key="1">
    <source>
        <dbReference type="ARBA" id="ARBA00004141"/>
    </source>
</evidence>
<dbReference type="InterPro" id="IPR017825">
    <property type="entry name" value="Lycopene_cyclase_dom"/>
</dbReference>
<dbReference type="Pfam" id="PF18916">
    <property type="entry name" value="Lycopene_cyc"/>
    <property type="match status" value="1"/>
</dbReference>
<evidence type="ECO:0000256" key="6">
    <source>
        <dbReference type="ARBA" id="ARBA00023136"/>
    </source>
</evidence>
<comment type="subcellular location">
    <subcellularLocation>
        <location evidence="1">Membrane</location>
        <topology evidence="1">Multi-pass membrane protein</topology>
    </subcellularLocation>
</comment>
<evidence type="ECO:0000256" key="7">
    <source>
        <dbReference type="ARBA" id="ARBA00023235"/>
    </source>
</evidence>
<evidence type="ECO:0000313" key="10">
    <source>
        <dbReference type="EMBL" id="MBP2435870.1"/>
    </source>
</evidence>
<feature type="transmembrane region" description="Helical" evidence="8">
    <location>
        <begin position="34"/>
        <end position="56"/>
    </location>
</feature>
<keyword evidence="6 8" id="KW-0472">Membrane</keyword>
<comment type="pathway">
    <text evidence="2">Carotenoid biosynthesis.</text>
</comment>
<evidence type="ECO:0000259" key="9">
    <source>
        <dbReference type="Pfam" id="PF18916"/>
    </source>
</evidence>
<sequence length="99" mass="10596">MTYALVSAVFVGVAAIAAFFLARRGDRLLRGAALTLLVLLALTIVFDNLMIAAGLFVYADPHLTGIKIGLVPIEDLAYPLAAAILLPALWSRLRSRDDS</sequence>
<dbReference type="NCBIfam" id="TIGR03462">
    <property type="entry name" value="CarR_dom_SF"/>
    <property type="match status" value="1"/>
</dbReference>
<keyword evidence="5 8" id="KW-1133">Transmembrane helix</keyword>
<protein>
    <submittedName>
        <fullName evidence="10">Lycopene cyclase domain-containing protein</fullName>
    </submittedName>
</protein>
<feature type="transmembrane region" description="Helical" evidence="8">
    <location>
        <begin position="6"/>
        <end position="22"/>
    </location>
</feature>
<feature type="transmembrane region" description="Helical" evidence="8">
    <location>
        <begin position="76"/>
        <end position="93"/>
    </location>
</feature>
<organism evidence="10 11">
    <name type="scientific">Microbacterium amylolyticum</name>
    <dbReference type="NCBI Taxonomy" id="936337"/>
    <lineage>
        <taxon>Bacteria</taxon>
        <taxon>Bacillati</taxon>
        <taxon>Actinomycetota</taxon>
        <taxon>Actinomycetes</taxon>
        <taxon>Micrococcales</taxon>
        <taxon>Microbacteriaceae</taxon>
        <taxon>Microbacterium</taxon>
    </lineage>
</organism>
<evidence type="ECO:0000313" key="11">
    <source>
        <dbReference type="Proteomes" id="UP001519362"/>
    </source>
</evidence>
<evidence type="ECO:0000256" key="2">
    <source>
        <dbReference type="ARBA" id="ARBA00004829"/>
    </source>
</evidence>
<keyword evidence="11" id="KW-1185">Reference proteome</keyword>
<dbReference type="EMBL" id="JAGIOL010000001">
    <property type="protein sequence ID" value="MBP2435870.1"/>
    <property type="molecule type" value="Genomic_DNA"/>
</dbReference>
<comment type="caution">
    <text evidence="10">The sequence shown here is derived from an EMBL/GenBank/DDBJ whole genome shotgun (WGS) entry which is preliminary data.</text>
</comment>
<evidence type="ECO:0000256" key="5">
    <source>
        <dbReference type="ARBA" id="ARBA00022989"/>
    </source>
</evidence>
<keyword evidence="7" id="KW-0413">Isomerase</keyword>
<evidence type="ECO:0000256" key="4">
    <source>
        <dbReference type="ARBA" id="ARBA00022746"/>
    </source>
</evidence>
<feature type="domain" description="Lycopene cyclase" evidence="9">
    <location>
        <begin position="2"/>
        <end position="85"/>
    </location>
</feature>
<keyword evidence="3 8" id="KW-0812">Transmembrane</keyword>
<dbReference type="Proteomes" id="UP001519362">
    <property type="component" value="Unassembled WGS sequence"/>
</dbReference>
<proteinExistence type="predicted"/>
<accession>A0ABS4ZFV2</accession>